<protein>
    <submittedName>
        <fullName evidence="2">DUF4065 domain-containing protein</fullName>
    </submittedName>
</protein>
<name>A0ABT9D2U8_9MOLU</name>
<keyword evidence="3" id="KW-1185">Reference proteome</keyword>
<dbReference type="Pfam" id="PF13274">
    <property type="entry name" value="SocA_Panacea"/>
    <property type="match status" value="1"/>
</dbReference>
<dbReference type="EMBL" id="JAOSIR010000025">
    <property type="protein sequence ID" value="MDO8059352.1"/>
    <property type="molecule type" value="Genomic_DNA"/>
</dbReference>
<proteinExistence type="predicted"/>
<accession>A0ABT9D2U8</accession>
<dbReference type="InterPro" id="IPR025272">
    <property type="entry name" value="SocA_Panacea"/>
</dbReference>
<evidence type="ECO:0000313" key="3">
    <source>
        <dbReference type="Proteomes" id="UP001170674"/>
    </source>
</evidence>
<evidence type="ECO:0000259" key="1">
    <source>
        <dbReference type="Pfam" id="PF13274"/>
    </source>
</evidence>
<organism evidence="2 3">
    <name type="scientific">Candidatus Phytoplasma crotalariae</name>
    <dbReference type="NCBI Taxonomy" id="2982627"/>
    <lineage>
        <taxon>Bacteria</taxon>
        <taxon>Bacillati</taxon>
        <taxon>Mycoplasmatota</taxon>
        <taxon>Mollicutes</taxon>
        <taxon>Acholeplasmatales</taxon>
        <taxon>Acholeplasmataceae</taxon>
        <taxon>Candidatus Phytoplasma</taxon>
        <taxon>16SrII (Peanut WB group)</taxon>
    </lineage>
</organism>
<comment type="caution">
    <text evidence="2">The sequence shown here is derived from an EMBL/GenBank/DDBJ whole genome shotgun (WGS) entry which is preliminary data.</text>
</comment>
<evidence type="ECO:0000313" key="2">
    <source>
        <dbReference type="EMBL" id="MDO8059352.1"/>
    </source>
</evidence>
<sequence length="159" mass="19051">MKNLKKINVFDVVNNLLQHFEADKYQITNMKINKLLYYLQGHYLAQYHQPLFLEPIEAWLFGPVIPHIFGEFFHFVNNPIPNNYLCEGKTGNEINPETQEFIKKTLHHYIPLSSYHLSVNTHNELPWKIAYNPRKQWKNNLITHQSLQKFFAQEQKQEK</sequence>
<gene>
    <name evidence="2" type="ORF">OC683_01850</name>
</gene>
<dbReference type="Proteomes" id="UP001170674">
    <property type="component" value="Unassembled WGS sequence"/>
</dbReference>
<feature type="domain" description="Antitoxin SocA-like Panacea" evidence="1">
    <location>
        <begin position="32"/>
        <end position="128"/>
    </location>
</feature>
<reference evidence="2 3" key="1">
    <citation type="journal article" date="2023" name="Int. J. Syst. Evol. Microbiol.">
        <title>The observation of taxonomic boundaries for the 16SrII and 16SrXXV phytoplasmas using genome-based delimitation.</title>
        <authorList>
            <person name="Rodrigues Jardim B."/>
            <person name="Tran-Nguyen L.T.T."/>
            <person name="Gambley C."/>
            <person name="Al-Sadi A.M."/>
            <person name="Al-Subhi A.M."/>
            <person name="Foissac X."/>
            <person name="Salar P."/>
            <person name="Cai H."/>
            <person name="Yang J.Y."/>
            <person name="Davis R."/>
            <person name="Jones L."/>
            <person name="Rodoni B."/>
            <person name="Constable F.E."/>
        </authorList>
    </citation>
    <scope>NUCLEOTIDE SEQUENCE [LARGE SCALE GENOMIC DNA]</scope>
    <source>
        <strain evidence="2">BAWM-OMN-P53</strain>
    </source>
</reference>
<dbReference type="RefSeq" id="WP_304514857.1">
    <property type="nucleotide sequence ID" value="NZ_JAOSIR010000025.1"/>
</dbReference>